<dbReference type="EMBL" id="PFBI01000001">
    <property type="protein sequence ID" value="PIR84899.1"/>
    <property type="molecule type" value="Genomic_DNA"/>
</dbReference>
<sequence>MSRESLIFVFGFIVFFSPFIGIPRDWKDIGLMVIGGLVMLFGFLLRRAAFLRSIENESGERNDEMFSEPSFSPTAHGQEATMVTDK</sequence>
<keyword evidence="2" id="KW-0812">Transmembrane</keyword>
<feature type="transmembrane region" description="Helical" evidence="2">
    <location>
        <begin position="29"/>
        <end position="45"/>
    </location>
</feature>
<name>A0A2H0UER0_9BACT</name>
<evidence type="ECO:0000313" key="4">
    <source>
        <dbReference type="Proteomes" id="UP000229344"/>
    </source>
</evidence>
<protein>
    <submittedName>
        <fullName evidence="3">Uncharacterized protein</fullName>
    </submittedName>
</protein>
<accession>A0A2H0UER0</accession>
<organism evidence="3 4">
    <name type="scientific">Candidatus Kaiserbacteria bacterium CG10_big_fil_rev_8_21_14_0_10_47_16</name>
    <dbReference type="NCBI Taxonomy" id="1974608"/>
    <lineage>
        <taxon>Bacteria</taxon>
        <taxon>Candidatus Kaiseribacteriota</taxon>
    </lineage>
</organism>
<evidence type="ECO:0000256" key="1">
    <source>
        <dbReference type="SAM" id="MobiDB-lite"/>
    </source>
</evidence>
<comment type="caution">
    <text evidence="3">The sequence shown here is derived from an EMBL/GenBank/DDBJ whole genome shotgun (WGS) entry which is preliminary data.</text>
</comment>
<keyword evidence="2" id="KW-1133">Transmembrane helix</keyword>
<feature type="transmembrane region" description="Helical" evidence="2">
    <location>
        <begin position="5"/>
        <end position="23"/>
    </location>
</feature>
<feature type="region of interest" description="Disordered" evidence="1">
    <location>
        <begin position="58"/>
        <end position="86"/>
    </location>
</feature>
<evidence type="ECO:0000313" key="3">
    <source>
        <dbReference type="EMBL" id="PIR84899.1"/>
    </source>
</evidence>
<dbReference type="Proteomes" id="UP000229344">
    <property type="component" value="Unassembled WGS sequence"/>
</dbReference>
<proteinExistence type="predicted"/>
<keyword evidence="2" id="KW-0472">Membrane</keyword>
<gene>
    <name evidence="3" type="ORF">COU16_00050</name>
</gene>
<reference evidence="4" key="1">
    <citation type="submission" date="2017-09" db="EMBL/GenBank/DDBJ databases">
        <title>Depth-based differentiation of microbial function through sediment-hosted aquifers and enrichment of novel symbionts in the deep terrestrial subsurface.</title>
        <authorList>
            <person name="Probst A.J."/>
            <person name="Ladd B."/>
            <person name="Jarett J.K."/>
            <person name="Geller-Mcgrath D.E."/>
            <person name="Sieber C.M.K."/>
            <person name="Emerson J.B."/>
            <person name="Anantharaman K."/>
            <person name="Thomas B.C."/>
            <person name="Malmstrom R."/>
            <person name="Stieglmeier M."/>
            <person name="Klingl A."/>
            <person name="Woyke T."/>
            <person name="Ryan C.M."/>
            <person name="Banfield J.F."/>
        </authorList>
    </citation>
    <scope>NUCLEOTIDE SEQUENCE [LARGE SCALE GENOMIC DNA]</scope>
</reference>
<dbReference type="AlphaFoldDB" id="A0A2H0UER0"/>
<evidence type="ECO:0000256" key="2">
    <source>
        <dbReference type="SAM" id="Phobius"/>
    </source>
</evidence>